<gene>
    <name evidence="3" type="ORF">S820908_109</name>
</gene>
<accession>A0A1D8KPF7</accession>
<organism evidence="3 4">
    <name type="scientific">Synechococcus phage S-CAM9</name>
    <dbReference type="NCBI Taxonomy" id="1883369"/>
    <lineage>
        <taxon>Viruses</taxon>
        <taxon>Duplodnaviria</taxon>
        <taxon>Heunggongvirae</taxon>
        <taxon>Uroviricota</taxon>
        <taxon>Caudoviricetes</taxon>
        <taxon>Pantevenvirales</taxon>
        <taxon>Kyanoviridae</taxon>
        <taxon>Kanaloavirus</taxon>
        <taxon>Kanaloavirus scam9</taxon>
    </lineage>
</organism>
<dbReference type="Pfam" id="PF25623">
    <property type="entry name" value="T4_CASP"/>
    <property type="match status" value="1"/>
</dbReference>
<keyword evidence="1" id="KW-0175">Coiled coil</keyword>
<feature type="compositionally biased region" description="Basic and acidic residues" evidence="2">
    <location>
        <begin position="55"/>
        <end position="69"/>
    </location>
</feature>
<reference evidence="3 4" key="1">
    <citation type="journal article" date="2016" name="Virology">
        <title>The genomic content and context of auxiliary metabolic genes in marine cyanomyoviruses.</title>
        <authorList>
            <person name="Crummett L.T."/>
            <person name="Puxty R.J."/>
            <person name="Weihe C."/>
            <person name="Marston M.F."/>
            <person name="Martiny J.B."/>
        </authorList>
    </citation>
    <scope>NUCLEOTIDE SEQUENCE [LARGE SCALE GENOMIC DNA]</scope>
    <source>
        <strain evidence="3">0908SB82</strain>
    </source>
</reference>
<sequence length="354" mass="39380">MSVGNDLQEMEVGTVQSKTAVNSAAKGGDPMTGVPTSAVPGQAIEDLGGPTPENYRADDDSAKLREPRLSHVSNVVNAKAAKAEPMQSVGKQASYEETEATEEEVISEEEVVDETPEYNIEEDMAALFSGEELTEEFQEKAKTIFEAAINSKVAEIAEQMEAKNEERIVEEIETVKSALVERVDAYLEYVSDEWLQENEIAVEHGLKSEMTESFLSGMKELFEAHYVEIPEEKYDVVENMVNKLDEMETKLNEQIERNVSLNQRLAESTADGIVSEVAEGLALSQKEKLAQLAESVEFESEESYREKLNTLKESYFGQSVQKETSEQVLTEESATPDYSGHMAAYMSILDRVKK</sequence>
<evidence type="ECO:0000313" key="3">
    <source>
        <dbReference type="EMBL" id="AOV60484.1"/>
    </source>
</evidence>
<name>A0A1D8KPF7_9CAUD</name>
<evidence type="ECO:0000256" key="1">
    <source>
        <dbReference type="SAM" id="Coils"/>
    </source>
</evidence>
<dbReference type="InterPro" id="IPR057966">
    <property type="entry name" value="T4_SCAF"/>
</dbReference>
<dbReference type="EMBL" id="KU686205">
    <property type="protein sequence ID" value="AOV60484.1"/>
    <property type="molecule type" value="Genomic_DNA"/>
</dbReference>
<evidence type="ECO:0000256" key="2">
    <source>
        <dbReference type="SAM" id="MobiDB-lite"/>
    </source>
</evidence>
<evidence type="ECO:0000313" key="4">
    <source>
        <dbReference type="Proteomes" id="UP000241903"/>
    </source>
</evidence>
<dbReference type="Proteomes" id="UP000241903">
    <property type="component" value="Segment"/>
</dbReference>
<feature type="coiled-coil region" evidence="1">
    <location>
        <begin position="237"/>
        <end position="271"/>
    </location>
</feature>
<proteinExistence type="predicted"/>
<protein>
    <submittedName>
        <fullName evidence="3">Prohead core scaffold protein</fullName>
    </submittedName>
</protein>
<feature type="region of interest" description="Disordered" evidence="2">
    <location>
        <begin position="1"/>
        <end position="71"/>
    </location>
</feature>